<feature type="compositionally biased region" description="Low complexity" evidence="2">
    <location>
        <begin position="456"/>
        <end position="468"/>
    </location>
</feature>
<evidence type="ECO:0000313" key="5">
    <source>
        <dbReference type="Proteomes" id="UP001500556"/>
    </source>
</evidence>
<sequence>MSTSPLAQSRHRRQQELWARTAAVAGRLNRAQAELVDIAAELIEDRHWGDGGFKTPEHYLVVRAGLSPAHAGDVVRVARRRSELVEASAALGAGELSLDQVAVIARAVPAGYQASVTALAREATVPQLRRAVARHAFPAPPAPDPADSPAEDDAATDGEPQLVPADTRSLSEQRACVKPELSMSYDADGRFQLRYSAPATIGALVEQAVKEAKDALFTRRRDTDQPVVEDRHAGLPTYADALEEMANRSLASVTSTSRASHYRVYLHLDTDGAWATGGHAIPLRLLGRFLSDGTVQPVWETEGTPVSVGRAMRILPDRTRRLIHDRDRGCRFPGCTTTAFTEVHHLEAWSDGGRTDVDNQILLCPTHHDGIDRGDHTITGDPTRPGGLIVTNRYGLTIRPPQPAETAPPPDGDPEPPIGTYRPPAGGPLRWIDLELPPDTDLGRRHLTAVPPPETAPDAAPEPEGAPEFVSWLDDLTNPDRGLIRVL</sequence>
<dbReference type="Pfam" id="PF02720">
    <property type="entry name" value="DUF222"/>
    <property type="match status" value="1"/>
</dbReference>
<organism evidence="4 5">
    <name type="scientific">Pedococcus ginsenosidimutans</name>
    <dbReference type="NCBI Taxonomy" id="490570"/>
    <lineage>
        <taxon>Bacteria</taxon>
        <taxon>Bacillati</taxon>
        <taxon>Actinomycetota</taxon>
        <taxon>Actinomycetes</taxon>
        <taxon>Micrococcales</taxon>
        <taxon>Intrasporangiaceae</taxon>
        <taxon>Pedococcus</taxon>
    </lineage>
</organism>
<dbReference type="EMBL" id="BAABLO010000011">
    <property type="protein sequence ID" value="GAA4726009.1"/>
    <property type="molecule type" value="Genomic_DNA"/>
</dbReference>
<dbReference type="SMART" id="SM00507">
    <property type="entry name" value="HNHc"/>
    <property type="match status" value="1"/>
</dbReference>
<feature type="region of interest" description="Disordered" evidence="2">
    <location>
        <begin position="137"/>
        <end position="173"/>
    </location>
</feature>
<keyword evidence="5" id="KW-1185">Reference proteome</keyword>
<dbReference type="InterPro" id="IPR003615">
    <property type="entry name" value="HNH_nuc"/>
</dbReference>
<dbReference type="RefSeq" id="WP_345503774.1">
    <property type="nucleotide sequence ID" value="NZ_BAABLO010000011.1"/>
</dbReference>
<evidence type="ECO:0000256" key="1">
    <source>
        <dbReference type="ARBA" id="ARBA00023450"/>
    </source>
</evidence>
<evidence type="ECO:0000259" key="3">
    <source>
        <dbReference type="SMART" id="SM00507"/>
    </source>
</evidence>
<feature type="compositionally biased region" description="Pro residues" evidence="2">
    <location>
        <begin position="400"/>
        <end position="417"/>
    </location>
</feature>
<comment type="similarity">
    <text evidence="1">Belongs to the Rv1128c/1148c/1588c/1702c/1945/3466 family.</text>
</comment>
<name>A0ABP8YCY3_9MICO</name>
<evidence type="ECO:0000313" key="4">
    <source>
        <dbReference type="EMBL" id="GAA4726009.1"/>
    </source>
</evidence>
<gene>
    <name evidence="4" type="ORF">GCM10025782_25300</name>
</gene>
<feature type="domain" description="HNH nuclease" evidence="3">
    <location>
        <begin position="318"/>
        <end position="369"/>
    </location>
</feature>
<comment type="caution">
    <text evidence="4">The sequence shown here is derived from an EMBL/GenBank/DDBJ whole genome shotgun (WGS) entry which is preliminary data.</text>
</comment>
<protein>
    <recommendedName>
        <fullName evidence="3">HNH nuclease domain-containing protein</fullName>
    </recommendedName>
</protein>
<accession>A0ABP8YCY3</accession>
<dbReference type="Pfam" id="PF01844">
    <property type="entry name" value="HNH"/>
    <property type="match status" value="1"/>
</dbReference>
<feature type="region of interest" description="Disordered" evidence="2">
    <location>
        <begin position="398"/>
        <end position="474"/>
    </location>
</feature>
<proteinExistence type="inferred from homology"/>
<dbReference type="Proteomes" id="UP001500556">
    <property type="component" value="Unassembled WGS sequence"/>
</dbReference>
<evidence type="ECO:0000256" key="2">
    <source>
        <dbReference type="SAM" id="MobiDB-lite"/>
    </source>
</evidence>
<reference evidence="5" key="1">
    <citation type="journal article" date="2019" name="Int. J. Syst. Evol. Microbiol.">
        <title>The Global Catalogue of Microorganisms (GCM) 10K type strain sequencing project: providing services to taxonomists for standard genome sequencing and annotation.</title>
        <authorList>
            <consortium name="The Broad Institute Genomics Platform"/>
            <consortium name="The Broad Institute Genome Sequencing Center for Infectious Disease"/>
            <person name="Wu L."/>
            <person name="Ma J."/>
        </authorList>
    </citation>
    <scope>NUCLEOTIDE SEQUENCE [LARGE SCALE GENOMIC DNA]</scope>
    <source>
        <strain evidence="5">JCM 18961</strain>
    </source>
</reference>
<dbReference type="InterPro" id="IPR003870">
    <property type="entry name" value="DUF222"/>
</dbReference>
<dbReference type="CDD" id="cd00085">
    <property type="entry name" value="HNHc"/>
    <property type="match status" value="1"/>
</dbReference>
<dbReference type="InterPro" id="IPR002711">
    <property type="entry name" value="HNH"/>
</dbReference>